<keyword evidence="9" id="KW-1185">Reference proteome</keyword>
<dbReference type="Proteomes" id="UP000694308">
    <property type="component" value="Unassembled WGS sequence"/>
</dbReference>
<dbReference type="GO" id="GO:0046872">
    <property type="term" value="F:metal ion binding"/>
    <property type="evidence" value="ECO:0007669"/>
    <property type="project" value="UniProtKB-KW"/>
</dbReference>
<protein>
    <submittedName>
        <fullName evidence="8">Radical SAM protein</fullName>
    </submittedName>
</protein>
<organism evidence="8 9">
    <name type="scientific">Clostridium thailandense</name>
    <dbReference type="NCBI Taxonomy" id="2794346"/>
    <lineage>
        <taxon>Bacteria</taxon>
        <taxon>Bacillati</taxon>
        <taxon>Bacillota</taxon>
        <taxon>Clostridia</taxon>
        <taxon>Eubacteriales</taxon>
        <taxon>Clostridiaceae</taxon>
        <taxon>Clostridium</taxon>
    </lineage>
</organism>
<evidence type="ECO:0000256" key="6">
    <source>
        <dbReference type="ARBA" id="ARBA00023014"/>
    </source>
</evidence>
<dbReference type="PANTHER" id="PTHR30352:SF5">
    <property type="entry name" value="PYRUVATE FORMATE-LYASE 1-ACTIVATING ENZYME"/>
    <property type="match status" value="1"/>
</dbReference>
<evidence type="ECO:0000256" key="4">
    <source>
        <dbReference type="ARBA" id="ARBA00022723"/>
    </source>
</evidence>
<comment type="caution">
    <text evidence="8">The sequence shown here is derived from an EMBL/GenBank/DDBJ whole genome shotgun (WGS) entry which is preliminary data.</text>
</comment>
<evidence type="ECO:0000313" key="8">
    <source>
        <dbReference type="EMBL" id="MBV7274109.1"/>
    </source>
</evidence>
<evidence type="ECO:0000313" key="9">
    <source>
        <dbReference type="Proteomes" id="UP000694308"/>
    </source>
</evidence>
<dbReference type="CDD" id="cd01335">
    <property type="entry name" value="Radical_SAM"/>
    <property type="match status" value="1"/>
</dbReference>
<evidence type="ECO:0000256" key="5">
    <source>
        <dbReference type="ARBA" id="ARBA00023004"/>
    </source>
</evidence>
<keyword evidence="6" id="KW-0411">Iron-sulfur</keyword>
<dbReference type="InterPro" id="IPR034457">
    <property type="entry name" value="Organic_radical-activating"/>
</dbReference>
<dbReference type="PANTHER" id="PTHR30352">
    <property type="entry name" value="PYRUVATE FORMATE-LYASE-ACTIVATING ENZYME"/>
    <property type="match status" value="1"/>
</dbReference>
<proteinExistence type="predicted"/>
<accession>A0A949U0N8</accession>
<evidence type="ECO:0000256" key="1">
    <source>
        <dbReference type="ARBA" id="ARBA00001966"/>
    </source>
</evidence>
<dbReference type="InterPro" id="IPR002491">
    <property type="entry name" value="ABC_transptr_periplasmic_BD"/>
</dbReference>
<keyword evidence="5" id="KW-0408">Iron</keyword>
<dbReference type="Pfam" id="PF04055">
    <property type="entry name" value="Radical_SAM"/>
    <property type="match status" value="1"/>
</dbReference>
<dbReference type="PROSITE" id="PS51918">
    <property type="entry name" value="RADICAL_SAM"/>
    <property type="match status" value="1"/>
</dbReference>
<evidence type="ECO:0000259" key="7">
    <source>
        <dbReference type="PROSITE" id="PS51918"/>
    </source>
</evidence>
<keyword evidence="2" id="KW-0004">4Fe-4S</keyword>
<dbReference type="InterPro" id="IPR007197">
    <property type="entry name" value="rSAM"/>
</dbReference>
<keyword evidence="3" id="KW-0949">S-adenosyl-L-methionine</keyword>
<name>A0A949U0N8_9CLOT</name>
<feature type="domain" description="Radical SAM core" evidence="7">
    <location>
        <begin position="53"/>
        <end position="265"/>
    </location>
</feature>
<comment type="cofactor">
    <cofactor evidence="1">
        <name>[4Fe-4S] cluster</name>
        <dbReference type="ChEBI" id="CHEBI:49883"/>
    </cofactor>
</comment>
<dbReference type="Pfam" id="PF01497">
    <property type="entry name" value="Peripla_BP_2"/>
    <property type="match status" value="1"/>
</dbReference>
<sequence>MKCEICERGCIISQNGIGACGLYENNGKEIVEKFPNKYLIACPISIETMPMLHFYSGQKFLQISTVGCNFNCPGCVSTVIVKEMNSKSKALKELTPEEVINEAKRNNCIGIAFLMNDPIASFQTFIKVSEVAKTNGLLVGCSSNTYFTEVSLNKIAKYLDFINIGFKGMSDDTYFKCGGSTVKPVIRNMKILHEKGVHIEVSCMYSNSNKEEVLELAKNIGEISADIPLQIMRFIPLEGADCSLEPSIKEAEELQKQLRQLLNYVYLFNSPGTDLLNTYCPKCGELIYKRDFYGPMGAKLRPIKDYDFAKKEICSSCGFKLSSKGTLAEIKYQEGAFQGGYPFTRALEMIESILITIGVSDKNKIVKVWESVLCNKQLENLHVNIQNLNTYIESIRNFGKVINYENEAEELANYLEEKLSLIQKGLTSVKDKPRVYYAMGKALFCIKGERMENQLVEAAGGISVSKELDCSGRPGMKISVEQLNKLNPDVIFISAFISNSVEDFYDECIKAEIDVGAVRNKKIYAHLAPGWDFGSPRWILGLMYIANVLHPDIYNFDVVKEAKEFYEKFYKIEFSLTDINRSFAKPSNKWKLNE</sequence>
<dbReference type="SFLD" id="SFLDG01101">
    <property type="entry name" value="Uncharacterised_Radical_SAM_Su"/>
    <property type="match status" value="1"/>
</dbReference>
<dbReference type="InterPro" id="IPR027596">
    <property type="entry name" value="AmmeMemoSam_rS"/>
</dbReference>
<keyword evidence="4" id="KW-0479">Metal-binding</keyword>
<dbReference type="GO" id="GO:0051539">
    <property type="term" value="F:4 iron, 4 sulfur cluster binding"/>
    <property type="evidence" value="ECO:0007669"/>
    <property type="project" value="UniProtKB-KW"/>
</dbReference>
<dbReference type="SFLD" id="SFLDS00029">
    <property type="entry name" value="Radical_SAM"/>
    <property type="match status" value="1"/>
</dbReference>
<gene>
    <name evidence="8" type="ORF">I6U48_14480</name>
</gene>
<dbReference type="RefSeq" id="WP_218321177.1">
    <property type="nucleotide sequence ID" value="NZ_JAEEGC010000066.1"/>
</dbReference>
<dbReference type="AlphaFoldDB" id="A0A949U0N8"/>
<evidence type="ECO:0000256" key="3">
    <source>
        <dbReference type="ARBA" id="ARBA00022691"/>
    </source>
</evidence>
<dbReference type="EMBL" id="JAEEGC010000066">
    <property type="protein sequence ID" value="MBV7274109.1"/>
    <property type="molecule type" value="Genomic_DNA"/>
</dbReference>
<dbReference type="GO" id="GO:0003824">
    <property type="term" value="F:catalytic activity"/>
    <property type="evidence" value="ECO:0007669"/>
    <property type="project" value="InterPro"/>
</dbReference>
<reference evidence="8" key="1">
    <citation type="submission" date="2020-12" db="EMBL/GenBank/DDBJ databases">
        <title>Clostridium thailandense sp. nov., a novel acetogenic bacterium isolated from peat land soil in Thailand.</title>
        <authorList>
            <person name="Chaikitkaew S."/>
            <person name="Birkeland N.K."/>
        </authorList>
    </citation>
    <scope>NUCLEOTIDE SEQUENCE</scope>
    <source>
        <strain evidence="8">PL3</strain>
    </source>
</reference>
<dbReference type="PROSITE" id="PS51257">
    <property type="entry name" value="PROKAR_LIPOPROTEIN"/>
    <property type="match status" value="1"/>
</dbReference>
<evidence type="ECO:0000256" key="2">
    <source>
        <dbReference type="ARBA" id="ARBA00022485"/>
    </source>
</evidence>